<organism evidence="1">
    <name type="scientific">Siphoviridae sp. ctjfQ5</name>
    <dbReference type="NCBI Taxonomy" id="2823594"/>
    <lineage>
        <taxon>Viruses</taxon>
        <taxon>Duplodnaviria</taxon>
        <taxon>Heunggongvirae</taxon>
        <taxon>Uroviricota</taxon>
        <taxon>Caudoviricetes</taxon>
    </lineage>
</organism>
<name>A0A8S5L8M8_9CAUD</name>
<sequence>MNELLSDLLIAVVTAAVPVLTAFAIACLKKVATNIAAETENAKAQGYITEIADAVSAAVAATSQTYVDALKQAGKFDLEAQKEAAQKALTACLASISPAAQAFIEALYGDLKEYLTTKIEAEVRKQKITLPATANGATEVAASTAAATAASIAVSQLGTEKK</sequence>
<reference evidence="1" key="1">
    <citation type="journal article" date="2021" name="Proc. Natl. Acad. Sci. U.S.A.">
        <title>A Catalog of Tens of Thousands of Viruses from Human Metagenomes Reveals Hidden Associations with Chronic Diseases.</title>
        <authorList>
            <person name="Tisza M.J."/>
            <person name="Buck C.B."/>
        </authorList>
    </citation>
    <scope>NUCLEOTIDE SEQUENCE</scope>
    <source>
        <strain evidence="1">CtjfQ5</strain>
    </source>
</reference>
<accession>A0A8S5L8M8</accession>
<proteinExistence type="predicted"/>
<dbReference type="EMBL" id="BK014655">
    <property type="protein sequence ID" value="DAD66247.1"/>
    <property type="molecule type" value="Genomic_DNA"/>
</dbReference>
<evidence type="ECO:0000313" key="1">
    <source>
        <dbReference type="EMBL" id="DAD66247.1"/>
    </source>
</evidence>
<protein>
    <recommendedName>
        <fullName evidence="2">Holin</fullName>
    </recommendedName>
</protein>
<evidence type="ECO:0008006" key="2">
    <source>
        <dbReference type="Google" id="ProtNLM"/>
    </source>
</evidence>